<proteinExistence type="predicted"/>
<accession>A0A0P9LKM7</accession>
<gene>
    <name evidence="1" type="ORF">ALO81_00371</name>
    <name evidence="2" type="ORF">ALQ64_02369</name>
</gene>
<evidence type="ECO:0000313" key="4">
    <source>
        <dbReference type="Proteomes" id="UP000281372"/>
    </source>
</evidence>
<reference evidence="2 4" key="2">
    <citation type="submission" date="2018-08" db="EMBL/GenBank/DDBJ databases">
        <title>Recombination of ecologically and evolutionarily significant loci maintains genetic cohesion in the Pseudomonas syringae species complex.</title>
        <authorList>
            <person name="Dillon M."/>
            <person name="Thakur S."/>
            <person name="Almeida R.N.D."/>
            <person name="Weir B.S."/>
            <person name="Guttman D.S."/>
        </authorList>
    </citation>
    <scope>NUCLEOTIDE SEQUENCE [LARGE SCALE GENOMIC DNA]</scope>
    <source>
        <strain evidence="2 4">ICMP 2821</strain>
    </source>
</reference>
<name>A0A0P9LKM7_PSECA</name>
<evidence type="ECO:0000313" key="3">
    <source>
        <dbReference type="Proteomes" id="UP000050564"/>
    </source>
</evidence>
<comment type="caution">
    <text evidence="1">The sequence shown here is derived from an EMBL/GenBank/DDBJ whole genome shotgun (WGS) entry which is preliminary data.</text>
</comment>
<dbReference type="AlphaFoldDB" id="A0A0P9LKM7"/>
<evidence type="ECO:0000313" key="1">
    <source>
        <dbReference type="EMBL" id="KPW78522.1"/>
    </source>
</evidence>
<dbReference type="EMBL" id="RBOW01000858">
    <property type="protein sequence ID" value="RMN20811.1"/>
    <property type="molecule type" value="Genomic_DNA"/>
</dbReference>
<sequence length="63" mass="7000">MRIPDPIQISMSRADRLADQYVDENTCMECGKKVDYELLCPSQTGDGPAVCVECLGFDPFAQQ</sequence>
<evidence type="ECO:0000313" key="2">
    <source>
        <dbReference type="EMBL" id="RMN20811.1"/>
    </source>
</evidence>
<organism evidence="1 3">
    <name type="scientific">Pseudomonas cannabina</name>
    <dbReference type="NCBI Taxonomy" id="86840"/>
    <lineage>
        <taxon>Bacteria</taxon>
        <taxon>Pseudomonadati</taxon>
        <taxon>Pseudomonadota</taxon>
        <taxon>Gammaproteobacteria</taxon>
        <taxon>Pseudomonadales</taxon>
        <taxon>Pseudomonadaceae</taxon>
        <taxon>Pseudomonas</taxon>
    </lineage>
</organism>
<dbReference type="Proteomes" id="UP000281372">
    <property type="component" value="Unassembled WGS sequence"/>
</dbReference>
<reference evidence="1 3" key="1">
    <citation type="submission" date="2015-09" db="EMBL/GenBank/DDBJ databases">
        <title>Genome announcement of multiple Pseudomonas syringae strains.</title>
        <authorList>
            <person name="Thakur S."/>
            <person name="Wang P.W."/>
            <person name="Gong Y."/>
            <person name="Weir B.S."/>
            <person name="Guttman D.S."/>
        </authorList>
    </citation>
    <scope>NUCLEOTIDE SEQUENCE [LARGE SCALE GENOMIC DNA]</scope>
    <source>
        <strain evidence="1 3">ICMP2823</strain>
    </source>
</reference>
<protein>
    <submittedName>
        <fullName evidence="1">Uncharacterized protein</fullName>
    </submittedName>
</protein>
<dbReference type="PATRIC" id="fig|86840.3.peg.613"/>
<dbReference type="EMBL" id="LJPX01000150">
    <property type="protein sequence ID" value="KPW78522.1"/>
    <property type="molecule type" value="Genomic_DNA"/>
</dbReference>
<dbReference type="Proteomes" id="UP000050564">
    <property type="component" value="Unassembled WGS sequence"/>
</dbReference>